<keyword evidence="2" id="KW-0732">Signal</keyword>
<feature type="compositionally biased region" description="Pro residues" evidence="1">
    <location>
        <begin position="231"/>
        <end position="241"/>
    </location>
</feature>
<feature type="compositionally biased region" description="Low complexity" evidence="1">
    <location>
        <begin position="205"/>
        <end position="214"/>
    </location>
</feature>
<feature type="chain" id="PRO_5034149690" evidence="2">
    <location>
        <begin position="23"/>
        <end position="325"/>
    </location>
</feature>
<feature type="compositionally biased region" description="Basic residues" evidence="1">
    <location>
        <begin position="77"/>
        <end position="86"/>
    </location>
</feature>
<feature type="region of interest" description="Disordered" evidence="1">
    <location>
        <begin position="77"/>
        <end position="105"/>
    </location>
</feature>
<feature type="compositionally biased region" description="Pro residues" evidence="1">
    <location>
        <begin position="215"/>
        <end position="224"/>
    </location>
</feature>
<comment type="caution">
    <text evidence="3">The sequence shown here is derived from an EMBL/GenBank/DDBJ whole genome shotgun (WGS) entry which is preliminary data.</text>
</comment>
<feature type="region of interest" description="Disordered" evidence="1">
    <location>
        <begin position="197"/>
        <end position="264"/>
    </location>
</feature>
<feature type="signal peptide" evidence="2">
    <location>
        <begin position="1"/>
        <end position="22"/>
    </location>
</feature>
<protein>
    <submittedName>
        <fullName evidence="3">Uncharacterized protein</fullName>
    </submittedName>
</protein>
<accession>A0A8H6MWF5</accession>
<reference evidence="3 4" key="1">
    <citation type="journal article" date="2020" name="Phytopathology">
        <title>Genome Sequence Resources of Colletotrichum truncatum, C. plurivorum, C. musicola, and C. sojae: Four Species Pathogenic to Soybean (Glycine max).</title>
        <authorList>
            <person name="Rogerio F."/>
            <person name="Boufleur T.R."/>
            <person name="Ciampi-Guillardi M."/>
            <person name="Sukno S.A."/>
            <person name="Thon M.R."/>
            <person name="Massola Junior N.S."/>
            <person name="Baroncelli R."/>
        </authorList>
    </citation>
    <scope>NUCLEOTIDE SEQUENCE [LARGE SCALE GENOMIC DNA]</scope>
    <source>
        <strain evidence="3 4">LFN0009</strain>
    </source>
</reference>
<gene>
    <name evidence="3" type="ORF">CSOJ01_05593</name>
</gene>
<organism evidence="3 4">
    <name type="scientific">Colletotrichum sojae</name>
    <dbReference type="NCBI Taxonomy" id="2175907"/>
    <lineage>
        <taxon>Eukaryota</taxon>
        <taxon>Fungi</taxon>
        <taxon>Dikarya</taxon>
        <taxon>Ascomycota</taxon>
        <taxon>Pezizomycotina</taxon>
        <taxon>Sordariomycetes</taxon>
        <taxon>Hypocreomycetidae</taxon>
        <taxon>Glomerellales</taxon>
        <taxon>Glomerellaceae</taxon>
        <taxon>Colletotrichum</taxon>
        <taxon>Colletotrichum orchidearum species complex</taxon>
    </lineage>
</organism>
<name>A0A8H6MWF5_9PEZI</name>
<evidence type="ECO:0000256" key="2">
    <source>
        <dbReference type="SAM" id="SignalP"/>
    </source>
</evidence>
<feature type="compositionally biased region" description="Pro residues" evidence="1">
    <location>
        <begin position="249"/>
        <end position="258"/>
    </location>
</feature>
<dbReference type="EMBL" id="WIGN01000072">
    <property type="protein sequence ID" value="KAF6811609.1"/>
    <property type="molecule type" value="Genomic_DNA"/>
</dbReference>
<dbReference type="Proteomes" id="UP000652219">
    <property type="component" value="Unassembled WGS sequence"/>
</dbReference>
<evidence type="ECO:0000313" key="4">
    <source>
        <dbReference type="Proteomes" id="UP000652219"/>
    </source>
</evidence>
<evidence type="ECO:0000256" key="1">
    <source>
        <dbReference type="SAM" id="MobiDB-lite"/>
    </source>
</evidence>
<proteinExistence type="predicted"/>
<sequence>MPRSHRLTLSLAALALLTTAAAEDLEAEDVPPECAATCAPIVQLTSQCEAQTEQQFGDLDKRWDSFSSSYPFPPLKRRRKVRRLSRRQKDDDSDSESEGATNTAAKAAAEQATRACVCGESGFDVQGVMGACAVCVAGNATAVEGNEDIKEIMAECGFAVPTAPAAPVVTSTPPAPAPAPAPPAAAPIPGFSTLPPAMLAPIEGSSSTLSTSYSTPPPAPPPNTPAEQTPTPLPPPPPPTTPSEQTPTQPAPAVPPSSVPGERSITPVTVFETPTFRTLPPIVSPNDFSPSRSDLLSGAAAVAAGPMGGWVRWAIWISVVVFVLR</sequence>
<keyword evidence="4" id="KW-1185">Reference proteome</keyword>
<evidence type="ECO:0000313" key="3">
    <source>
        <dbReference type="EMBL" id="KAF6811609.1"/>
    </source>
</evidence>
<dbReference type="AlphaFoldDB" id="A0A8H6MWF5"/>